<dbReference type="PROSITE" id="PS51202">
    <property type="entry name" value="RCK_C"/>
    <property type="match status" value="2"/>
</dbReference>
<feature type="transmembrane region" description="Helical" evidence="7">
    <location>
        <begin position="445"/>
        <end position="464"/>
    </location>
</feature>
<gene>
    <name evidence="9" type="ORF">HPO_18048</name>
</gene>
<feature type="transmembrane region" description="Helical" evidence="7">
    <location>
        <begin position="590"/>
        <end position="610"/>
    </location>
</feature>
<organism evidence="9 10">
    <name type="scientific">Hyphomonas polymorpha PS728</name>
    <dbReference type="NCBI Taxonomy" id="1280954"/>
    <lineage>
        <taxon>Bacteria</taxon>
        <taxon>Pseudomonadati</taxon>
        <taxon>Pseudomonadota</taxon>
        <taxon>Alphaproteobacteria</taxon>
        <taxon>Hyphomonadales</taxon>
        <taxon>Hyphomonadaceae</taxon>
        <taxon>Hyphomonas</taxon>
    </lineage>
</organism>
<evidence type="ECO:0000256" key="3">
    <source>
        <dbReference type="ARBA" id="ARBA00022692"/>
    </source>
</evidence>
<dbReference type="GO" id="GO:0006813">
    <property type="term" value="P:potassium ion transport"/>
    <property type="evidence" value="ECO:0007669"/>
    <property type="project" value="InterPro"/>
</dbReference>
<dbReference type="PATRIC" id="fig|1280954.3.peg.3635"/>
<dbReference type="PANTHER" id="PTHR43652">
    <property type="entry name" value="BASIC AMINO ACID ANTIPORTER YFCC-RELATED"/>
    <property type="match status" value="1"/>
</dbReference>
<dbReference type="SUPFAM" id="SSF116726">
    <property type="entry name" value="TrkA C-terminal domain-like"/>
    <property type="match status" value="2"/>
</dbReference>
<dbReference type="InterPro" id="IPR051679">
    <property type="entry name" value="DASS-Related_Transporters"/>
</dbReference>
<evidence type="ECO:0000256" key="6">
    <source>
        <dbReference type="ARBA" id="ARBA00023136"/>
    </source>
</evidence>
<dbReference type="AlphaFoldDB" id="A0A062VFS6"/>
<keyword evidence="6 7" id="KW-0472">Membrane</keyword>
<feature type="domain" description="RCK C-terminal" evidence="8">
    <location>
        <begin position="221"/>
        <end position="310"/>
    </location>
</feature>
<evidence type="ECO:0000256" key="4">
    <source>
        <dbReference type="ARBA" id="ARBA00022737"/>
    </source>
</evidence>
<keyword evidence="5 7" id="KW-1133">Transmembrane helix</keyword>
<dbReference type="Pfam" id="PF02080">
    <property type="entry name" value="TrkA_C"/>
    <property type="match status" value="2"/>
</dbReference>
<feature type="transmembrane region" description="Helical" evidence="7">
    <location>
        <begin position="471"/>
        <end position="489"/>
    </location>
</feature>
<keyword evidence="10" id="KW-1185">Reference proteome</keyword>
<keyword evidence="2" id="KW-0813">Transport</keyword>
<dbReference type="EMBL" id="ARYM01000032">
    <property type="protein sequence ID" value="KCZ96854.1"/>
    <property type="molecule type" value="Genomic_DNA"/>
</dbReference>
<dbReference type="eggNOG" id="COG3273">
    <property type="taxonomic scope" value="Bacteria"/>
</dbReference>
<dbReference type="RefSeq" id="WP_035602064.1">
    <property type="nucleotide sequence ID" value="NZ_ARYM01000032.1"/>
</dbReference>
<feature type="transmembrane region" description="Helical" evidence="7">
    <location>
        <begin position="550"/>
        <end position="570"/>
    </location>
</feature>
<dbReference type="InterPro" id="IPR031312">
    <property type="entry name" value="Na/sul_symport_CS"/>
</dbReference>
<evidence type="ECO:0000256" key="5">
    <source>
        <dbReference type="ARBA" id="ARBA00022989"/>
    </source>
</evidence>
<comment type="caution">
    <text evidence="9">The sequence shown here is derived from an EMBL/GenBank/DDBJ whole genome shotgun (WGS) entry which is preliminary data.</text>
</comment>
<feature type="domain" description="RCK C-terminal" evidence="8">
    <location>
        <begin position="317"/>
        <end position="401"/>
    </location>
</feature>
<accession>A0A062VFS6</accession>
<feature type="transmembrane region" description="Helical" evidence="7">
    <location>
        <begin position="509"/>
        <end position="538"/>
    </location>
</feature>
<evidence type="ECO:0000256" key="1">
    <source>
        <dbReference type="ARBA" id="ARBA00004141"/>
    </source>
</evidence>
<dbReference type="Gene3D" id="3.30.70.1450">
    <property type="entry name" value="Regulator of K+ conductance, C-terminal domain"/>
    <property type="match status" value="2"/>
</dbReference>
<feature type="transmembrane region" description="Helical" evidence="7">
    <location>
        <begin position="95"/>
        <end position="123"/>
    </location>
</feature>
<feature type="transmembrane region" description="Helical" evidence="7">
    <location>
        <begin position="57"/>
        <end position="75"/>
    </location>
</feature>
<feature type="transmembrane region" description="Helical" evidence="7">
    <location>
        <begin position="28"/>
        <end position="45"/>
    </location>
</feature>
<dbReference type="eggNOG" id="COG0471">
    <property type="taxonomic scope" value="Bacteria"/>
</dbReference>
<evidence type="ECO:0000256" key="2">
    <source>
        <dbReference type="ARBA" id="ARBA00022448"/>
    </source>
</evidence>
<feature type="transmembrane region" description="Helical" evidence="7">
    <location>
        <begin position="135"/>
        <end position="155"/>
    </location>
</feature>
<keyword evidence="4" id="KW-0677">Repeat</keyword>
<evidence type="ECO:0000313" key="9">
    <source>
        <dbReference type="EMBL" id="KCZ96854.1"/>
    </source>
</evidence>
<comment type="subcellular location">
    <subcellularLocation>
        <location evidence="1">Membrane</location>
        <topology evidence="1">Multi-pass membrane protein</topology>
    </subcellularLocation>
</comment>
<evidence type="ECO:0000313" key="10">
    <source>
        <dbReference type="Proteomes" id="UP000027100"/>
    </source>
</evidence>
<dbReference type="InterPro" id="IPR004680">
    <property type="entry name" value="Cit_transptr-like_dom"/>
</dbReference>
<dbReference type="Proteomes" id="UP000027100">
    <property type="component" value="Unassembled WGS sequence"/>
</dbReference>
<dbReference type="Pfam" id="PF03600">
    <property type="entry name" value="CitMHS"/>
    <property type="match status" value="1"/>
</dbReference>
<feature type="transmembrane region" description="Helical" evidence="7">
    <location>
        <begin position="175"/>
        <end position="195"/>
    </location>
</feature>
<name>A0A062VFS6_9PROT</name>
<evidence type="ECO:0000259" key="8">
    <source>
        <dbReference type="PROSITE" id="PS51202"/>
    </source>
</evidence>
<dbReference type="InterPro" id="IPR036721">
    <property type="entry name" value="RCK_C_sf"/>
</dbReference>
<evidence type="ECO:0000256" key="7">
    <source>
        <dbReference type="SAM" id="Phobius"/>
    </source>
</evidence>
<dbReference type="PROSITE" id="PS01271">
    <property type="entry name" value="NA_SULFATE"/>
    <property type="match status" value="1"/>
</dbReference>
<protein>
    <submittedName>
        <fullName evidence="9">Citrate transporter</fullName>
    </submittedName>
</protein>
<dbReference type="GO" id="GO:0008324">
    <property type="term" value="F:monoatomic cation transmembrane transporter activity"/>
    <property type="evidence" value="ECO:0007669"/>
    <property type="project" value="InterPro"/>
</dbReference>
<dbReference type="PANTHER" id="PTHR43652:SF1">
    <property type="entry name" value="RESPONSE REGULATOR"/>
    <property type="match status" value="1"/>
</dbReference>
<feature type="transmembrane region" description="Helical" evidence="7">
    <location>
        <begin position="5"/>
        <end position="22"/>
    </location>
</feature>
<reference evidence="9 10" key="1">
    <citation type="journal article" date="2014" name="Antonie Van Leeuwenhoek">
        <title>Hyphomonas beringensis sp. nov. and Hyphomonas chukchiensis sp. nov., isolated from surface seawater of the Bering Sea and Chukchi Sea.</title>
        <authorList>
            <person name="Li C."/>
            <person name="Lai Q."/>
            <person name="Li G."/>
            <person name="Dong C."/>
            <person name="Wang J."/>
            <person name="Liao Y."/>
            <person name="Shao Z."/>
        </authorList>
    </citation>
    <scope>NUCLEOTIDE SEQUENCE [LARGE SCALE GENOMIC DNA]</scope>
    <source>
        <strain evidence="9 10">PS728</strain>
    </source>
</reference>
<keyword evidence="3 7" id="KW-0812">Transmembrane</keyword>
<sequence>MTLDLVLVLGFLAAAVIMFAMNKPRMDAVALIMITALPLTGVITMNEALAGFSDPNIILIAALFVIGEGLVRTGVAQRLGDWLVAKAGRSEARLITLLMIIVALVGSIMSSTGVVAIFIPVVLRVATNSGIAPGHLMMPLSMAALISGMMTLVATAPNLVVHAELVRRGHQGFHFFSFTPFGIPILILAVGYMLFARRWLVQAPKPGEAPAAPPPTRPSLTDWVEEYRLAGREHRLRVKPGSPLAGRTIGEMNLRGGAGANILAIERGWRFSRRLIQPRASSELSAGDILLLDLSEGAPDIDAIARDYGLERQILTGAYFSGHAQDIGMAEVMVPDPSPLIGRTVIGTRFRSRHDVTVIGLKRGREAVEGNILNTELELGDTLLVIGPWRAIRALHDAREMIVLNLPAEFDEAPPAASRAPFALLSLGVMIVLMVWGVIPNVQAALIACLLMGLFACVNLNAAYRSIHWQSLILIVGMLPFSIALQQTGGVDLAAQGLLAVTGEASPRMALAAIFITTALLGLFISNTATAVLMAPVALTVADALGASPYPFAMTVALAASAAFMTPVSSPVNTLVVGPGKYTFMDFVRMGSPFALVALVVSVVMTPWIFPF</sequence>
<proteinExistence type="predicted"/>
<dbReference type="InterPro" id="IPR006037">
    <property type="entry name" value="RCK_C"/>
</dbReference>
<dbReference type="OrthoDB" id="9809303at2"/>
<dbReference type="GO" id="GO:0005886">
    <property type="term" value="C:plasma membrane"/>
    <property type="evidence" value="ECO:0007669"/>
    <property type="project" value="TreeGrafter"/>
</dbReference>